<evidence type="ECO:0000256" key="4">
    <source>
        <dbReference type="ARBA" id="ARBA00022692"/>
    </source>
</evidence>
<evidence type="ECO:0000256" key="1">
    <source>
        <dbReference type="ARBA" id="ARBA00004651"/>
    </source>
</evidence>
<evidence type="ECO:0000256" key="5">
    <source>
        <dbReference type="ARBA" id="ARBA00022989"/>
    </source>
</evidence>
<dbReference type="EMBL" id="KQ971348">
    <property type="protein sequence ID" value="EFA04922.2"/>
    <property type="molecule type" value="Genomic_DNA"/>
</dbReference>
<evidence type="ECO:0000313" key="13">
    <source>
        <dbReference type="Proteomes" id="UP000007266"/>
    </source>
</evidence>
<name>D2A6G6_TRICA</name>
<keyword evidence="6 8" id="KW-0472">Membrane</keyword>
<dbReference type="PANTHER" id="PTHR12308">
    <property type="entry name" value="ANOCTAMIN"/>
    <property type="match status" value="1"/>
</dbReference>
<evidence type="ECO:0000259" key="10">
    <source>
        <dbReference type="Pfam" id="PF04547"/>
    </source>
</evidence>
<dbReference type="eggNOG" id="KOG2514">
    <property type="taxonomic scope" value="Eukaryota"/>
</dbReference>
<keyword evidence="13" id="KW-1185">Reference proteome</keyword>
<feature type="transmembrane region" description="Helical" evidence="8">
    <location>
        <begin position="472"/>
        <end position="495"/>
    </location>
</feature>
<dbReference type="GO" id="GO:0005886">
    <property type="term" value="C:plasma membrane"/>
    <property type="evidence" value="ECO:0000318"/>
    <property type="project" value="GO_Central"/>
</dbReference>
<comment type="similarity">
    <text evidence="2 8">Belongs to the anoctamin family.</text>
</comment>
<reference evidence="12 13" key="2">
    <citation type="journal article" date="2010" name="Nucleic Acids Res.">
        <title>BeetleBase in 2010: revisions to provide comprehensive genomic information for Tribolium castaneum.</title>
        <authorList>
            <person name="Kim H.S."/>
            <person name="Murphy T."/>
            <person name="Xia J."/>
            <person name="Caragea D."/>
            <person name="Park Y."/>
            <person name="Beeman R.W."/>
            <person name="Lorenzen M.D."/>
            <person name="Butcher S."/>
            <person name="Manak J.R."/>
            <person name="Brown S.J."/>
        </authorList>
    </citation>
    <scope>GENOME REANNOTATION</scope>
    <source>
        <strain evidence="12 13">Georgia GA2</strain>
    </source>
</reference>
<evidence type="ECO:0000256" key="3">
    <source>
        <dbReference type="ARBA" id="ARBA00022475"/>
    </source>
</evidence>
<evidence type="ECO:0000256" key="8">
    <source>
        <dbReference type="RuleBase" id="RU280814"/>
    </source>
</evidence>
<feature type="transmembrane region" description="Helical" evidence="8">
    <location>
        <begin position="353"/>
        <end position="372"/>
    </location>
</feature>
<dbReference type="InterPro" id="IPR049452">
    <property type="entry name" value="Anoctamin_TM"/>
</dbReference>
<dbReference type="Proteomes" id="UP000007266">
    <property type="component" value="Linkage group 6"/>
</dbReference>
<evidence type="ECO:0000256" key="2">
    <source>
        <dbReference type="ARBA" id="ARBA00009671"/>
    </source>
</evidence>
<comment type="subcellular location">
    <subcellularLocation>
        <location evidence="1">Cell membrane</location>
        <topology evidence="1">Multi-pass membrane protein</topology>
    </subcellularLocation>
    <subcellularLocation>
        <location evidence="8">Membrane</location>
        <topology evidence="8">Multi-pass membrane protein</topology>
    </subcellularLocation>
</comment>
<keyword evidence="5 8" id="KW-1133">Transmembrane helix</keyword>
<feature type="transmembrane region" description="Helical" evidence="8">
    <location>
        <begin position="427"/>
        <end position="452"/>
    </location>
</feature>
<reference evidence="12 13" key="1">
    <citation type="journal article" date="2008" name="Nature">
        <title>The genome of the model beetle and pest Tribolium castaneum.</title>
        <authorList>
            <consortium name="Tribolium Genome Sequencing Consortium"/>
            <person name="Richards S."/>
            <person name="Gibbs R.A."/>
            <person name="Weinstock G.M."/>
            <person name="Brown S.J."/>
            <person name="Denell R."/>
            <person name="Beeman R.W."/>
            <person name="Gibbs R."/>
            <person name="Beeman R.W."/>
            <person name="Brown S.J."/>
            <person name="Bucher G."/>
            <person name="Friedrich M."/>
            <person name="Grimmelikhuijzen C.J."/>
            <person name="Klingler M."/>
            <person name="Lorenzen M."/>
            <person name="Richards S."/>
            <person name="Roth S."/>
            <person name="Schroder R."/>
            <person name="Tautz D."/>
            <person name="Zdobnov E.M."/>
            <person name="Muzny D."/>
            <person name="Gibbs R.A."/>
            <person name="Weinstock G.M."/>
            <person name="Attaway T."/>
            <person name="Bell S."/>
            <person name="Buhay C.J."/>
            <person name="Chandrabose M.N."/>
            <person name="Chavez D."/>
            <person name="Clerk-Blankenburg K.P."/>
            <person name="Cree A."/>
            <person name="Dao M."/>
            <person name="Davis C."/>
            <person name="Chacko J."/>
            <person name="Dinh H."/>
            <person name="Dugan-Rocha S."/>
            <person name="Fowler G."/>
            <person name="Garner T.T."/>
            <person name="Garnes J."/>
            <person name="Gnirke A."/>
            <person name="Hawes A."/>
            <person name="Hernandez J."/>
            <person name="Hines S."/>
            <person name="Holder M."/>
            <person name="Hume J."/>
            <person name="Jhangiani S.N."/>
            <person name="Joshi V."/>
            <person name="Khan Z.M."/>
            <person name="Jackson L."/>
            <person name="Kovar C."/>
            <person name="Kowis A."/>
            <person name="Lee S."/>
            <person name="Lewis L.R."/>
            <person name="Margolis J."/>
            <person name="Morgan M."/>
            <person name="Nazareth L.V."/>
            <person name="Nguyen N."/>
            <person name="Okwuonu G."/>
            <person name="Parker D."/>
            <person name="Richards S."/>
            <person name="Ruiz S.J."/>
            <person name="Santibanez J."/>
            <person name="Savard J."/>
            <person name="Scherer S.E."/>
            <person name="Schneider B."/>
            <person name="Sodergren E."/>
            <person name="Tautz D."/>
            <person name="Vattahil S."/>
            <person name="Villasana D."/>
            <person name="White C.S."/>
            <person name="Wright R."/>
            <person name="Park Y."/>
            <person name="Beeman R.W."/>
            <person name="Lord J."/>
            <person name="Oppert B."/>
            <person name="Lorenzen M."/>
            <person name="Brown S."/>
            <person name="Wang L."/>
            <person name="Savard J."/>
            <person name="Tautz D."/>
            <person name="Richards S."/>
            <person name="Weinstock G."/>
            <person name="Gibbs R.A."/>
            <person name="Liu Y."/>
            <person name="Worley K."/>
            <person name="Weinstock G."/>
            <person name="Elsik C.G."/>
            <person name="Reese J.T."/>
            <person name="Elhaik E."/>
            <person name="Landan G."/>
            <person name="Graur D."/>
            <person name="Arensburger P."/>
            <person name="Atkinson P."/>
            <person name="Beeman R.W."/>
            <person name="Beidler J."/>
            <person name="Brown S.J."/>
            <person name="Demuth J.P."/>
            <person name="Drury D.W."/>
            <person name="Du Y.Z."/>
            <person name="Fujiwara H."/>
            <person name="Lorenzen M."/>
            <person name="Maselli V."/>
            <person name="Osanai M."/>
            <person name="Park Y."/>
            <person name="Robertson H.M."/>
            <person name="Tu Z."/>
            <person name="Wang J.J."/>
            <person name="Wang S."/>
            <person name="Richards S."/>
            <person name="Song H."/>
            <person name="Zhang L."/>
            <person name="Sodergren E."/>
            <person name="Werner D."/>
            <person name="Stanke M."/>
            <person name="Morgenstern B."/>
            <person name="Solovyev V."/>
            <person name="Kosarev P."/>
            <person name="Brown G."/>
            <person name="Chen H.C."/>
            <person name="Ermolaeva O."/>
            <person name="Hlavina W."/>
            <person name="Kapustin Y."/>
            <person name="Kiryutin B."/>
            <person name="Kitts P."/>
            <person name="Maglott D."/>
            <person name="Pruitt K."/>
            <person name="Sapojnikov V."/>
            <person name="Souvorov A."/>
            <person name="Mackey A.J."/>
            <person name="Waterhouse R.M."/>
            <person name="Wyder S."/>
            <person name="Zdobnov E.M."/>
            <person name="Zdobnov E.M."/>
            <person name="Wyder S."/>
            <person name="Kriventseva E.V."/>
            <person name="Kadowaki T."/>
            <person name="Bork P."/>
            <person name="Aranda M."/>
            <person name="Bao R."/>
            <person name="Beermann A."/>
            <person name="Berns N."/>
            <person name="Bolognesi R."/>
            <person name="Bonneton F."/>
            <person name="Bopp D."/>
            <person name="Brown S.J."/>
            <person name="Bucher G."/>
            <person name="Butts T."/>
            <person name="Chaumot A."/>
            <person name="Denell R.E."/>
            <person name="Ferrier D.E."/>
            <person name="Friedrich M."/>
            <person name="Gordon C.M."/>
            <person name="Jindra M."/>
            <person name="Klingler M."/>
            <person name="Lan Q."/>
            <person name="Lattorff H.M."/>
            <person name="Laudet V."/>
            <person name="von Levetsow C."/>
            <person name="Liu Z."/>
            <person name="Lutz R."/>
            <person name="Lynch J.A."/>
            <person name="da Fonseca R.N."/>
            <person name="Posnien N."/>
            <person name="Reuter R."/>
            <person name="Roth S."/>
            <person name="Savard J."/>
            <person name="Schinko J.B."/>
            <person name="Schmitt C."/>
            <person name="Schoppmeier M."/>
            <person name="Schroder R."/>
            <person name="Shippy T.D."/>
            <person name="Simonnet F."/>
            <person name="Marques-Souza H."/>
            <person name="Tautz D."/>
            <person name="Tomoyasu Y."/>
            <person name="Trauner J."/>
            <person name="Van der Zee M."/>
            <person name="Vervoort M."/>
            <person name="Wittkopp N."/>
            <person name="Wimmer E.A."/>
            <person name="Yang X."/>
            <person name="Jones A.K."/>
            <person name="Sattelle D.B."/>
            <person name="Ebert P.R."/>
            <person name="Nelson D."/>
            <person name="Scott J.G."/>
            <person name="Beeman R.W."/>
            <person name="Muthukrishnan S."/>
            <person name="Kramer K.J."/>
            <person name="Arakane Y."/>
            <person name="Beeman R.W."/>
            <person name="Zhu Q."/>
            <person name="Hogenkamp D."/>
            <person name="Dixit R."/>
            <person name="Oppert B."/>
            <person name="Jiang H."/>
            <person name="Zou Z."/>
            <person name="Marshall J."/>
            <person name="Elpidina E."/>
            <person name="Vinokurov K."/>
            <person name="Oppert C."/>
            <person name="Zou Z."/>
            <person name="Evans J."/>
            <person name="Lu Z."/>
            <person name="Zhao P."/>
            <person name="Sumathipala N."/>
            <person name="Altincicek B."/>
            <person name="Vilcinskas A."/>
            <person name="Williams M."/>
            <person name="Hultmark D."/>
            <person name="Hetru C."/>
            <person name="Jiang H."/>
            <person name="Grimmelikhuijzen C.J."/>
            <person name="Hauser F."/>
            <person name="Cazzamali G."/>
            <person name="Williamson M."/>
            <person name="Park Y."/>
            <person name="Li B."/>
            <person name="Tanaka Y."/>
            <person name="Predel R."/>
            <person name="Neupert S."/>
            <person name="Schachtner J."/>
            <person name="Verleyen P."/>
            <person name="Raible F."/>
            <person name="Bork P."/>
            <person name="Friedrich M."/>
            <person name="Walden K.K."/>
            <person name="Robertson H.M."/>
            <person name="Angeli S."/>
            <person name="Foret S."/>
            <person name="Bucher G."/>
            <person name="Schuetz S."/>
            <person name="Maleszka R."/>
            <person name="Wimmer E.A."/>
            <person name="Beeman R.W."/>
            <person name="Lorenzen M."/>
            <person name="Tomoyasu Y."/>
            <person name="Miller S.C."/>
            <person name="Grossmann D."/>
            <person name="Bucher G."/>
        </authorList>
    </citation>
    <scope>NUCLEOTIDE SEQUENCE [LARGE SCALE GENOMIC DNA]</scope>
    <source>
        <strain evidence="12 13">Georgia GA2</strain>
    </source>
</reference>
<dbReference type="OMA" id="VAYFLEM"/>
<dbReference type="PANTHER" id="PTHR12308:SF84">
    <property type="entry name" value="ANOCTAMIN"/>
    <property type="match status" value="1"/>
</dbReference>
<dbReference type="GO" id="GO:0005254">
    <property type="term" value="F:chloride channel activity"/>
    <property type="evidence" value="ECO:0000318"/>
    <property type="project" value="GO_Central"/>
</dbReference>
<feature type="domain" description="Anoctamin transmembrane" evidence="10">
    <location>
        <begin position="264"/>
        <end position="824"/>
    </location>
</feature>
<dbReference type="HOGENOM" id="CLU_471212_0_0_1"/>
<dbReference type="InterPro" id="IPR007632">
    <property type="entry name" value="Anoctamin"/>
</dbReference>
<dbReference type="Pfam" id="PF04547">
    <property type="entry name" value="Anoctamin"/>
    <property type="match status" value="1"/>
</dbReference>
<keyword evidence="3" id="KW-1003">Cell membrane</keyword>
<evidence type="ECO:0000256" key="6">
    <source>
        <dbReference type="ARBA" id="ARBA00023136"/>
    </source>
</evidence>
<feature type="transmembrane region" description="Helical" evidence="8">
    <location>
        <begin position="792"/>
        <end position="813"/>
    </location>
</feature>
<evidence type="ECO:0000259" key="11">
    <source>
        <dbReference type="Pfam" id="PF16178"/>
    </source>
</evidence>
<feature type="region of interest" description="Disordered" evidence="9">
    <location>
        <begin position="16"/>
        <end position="62"/>
    </location>
</feature>
<comment type="caution">
    <text evidence="8">Lacks conserved residue(s) required for the propagation of feature annotation.</text>
</comment>
<dbReference type="InterPro" id="IPR032394">
    <property type="entry name" value="Anoct_dimer"/>
</dbReference>
<evidence type="ECO:0000256" key="7">
    <source>
        <dbReference type="ARBA" id="ARBA00023180"/>
    </source>
</evidence>
<feature type="transmembrane region" description="Helical" evidence="8">
    <location>
        <begin position="281"/>
        <end position="304"/>
    </location>
</feature>
<evidence type="ECO:0000256" key="9">
    <source>
        <dbReference type="SAM" id="MobiDB-lite"/>
    </source>
</evidence>
<dbReference type="GO" id="GO:1902476">
    <property type="term" value="P:chloride transmembrane transport"/>
    <property type="evidence" value="ECO:0000318"/>
    <property type="project" value="GO_Central"/>
</dbReference>
<gene>
    <name evidence="12" type="primary">AUGUSTUS-3.0.2_14988</name>
    <name evidence="12" type="ORF">TcasGA2_TC014988</name>
</gene>
<accession>D2A6G6</accession>
<organism evidence="12 13">
    <name type="scientific">Tribolium castaneum</name>
    <name type="common">Red flour beetle</name>
    <dbReference type="NCBI Taxonomy" id="7070"/>
    <lineage>
        <taxon>Eukaryota</taxon>
        <taxon>Metazoa</taxon>
        <taxon>Ecdysozoa</taxon>
        <taxon>Arthropoda</taxon>
        <taxon>Hexapoda</taxon>
        <taxon>Insecta</taxon>
        <taxon>Pterygota</taxon>
        <taxon>Neoptera</taxon>
        <taxon>Endopterygota</taxon>
        <taxon>Coleoptera</taxon>
        <taxon>Polyphaga</taxon>
        <taxon>Cucujiformia</taxon>
        <taxon>Tenebrionidae</taxon>
        <taxon>Tenebrionidae incertae sedis</taxon>
        <taxon>Tribolium</taxon>
    </lineage>
</organism>
<dbReference type="InParanoid" id="D2A6G6"/>
<dbReference type="AlphaFoldDB" id="D2A6G6"/>
<feature type="transmembrane region" description="Helical" evidence="8">
    <location>
        <begin position="701"/>
        <end position="721"/>
    </location>
</feature>
<dbReference type="Pfam" id="PF16178">
    <property type="entry name" value="Anoct_dimer"/>
    <property type="match status" value="1"/>
</dbReference>
<keyword evidence="7" id="KW-0325">Glycoprotein</keyword>
<feature type="compositionally biased region" description="Basic and acidic residues" evidence="9">
    <location>
        <begin position="31"/>
        <end position="49"/>
    </location>
</feature>
<keyword evidence="4 8" id="KW-0812">Transmembrane</keyword>
<sequence length="858" mass="99120">MSIWVGPIVSVKKHRPTVGTDVAKSQPRPQLEQKPDTEEKSIITEKSDENQPQSEGESAEKVRSLGDKSVDFVIVYKKSALTDNSIAKIETFLLNLEHKGFELETSICSVNADIYFIKIHAPKKILLQFAEIFGIELAYQYKDYRVKGTQPYSFMATVLTSPNMTHPVYERARATLFEDIPRSITNAEKGLIIYKVLARNAYGEEKQECGIRKLINMNVFESAFPIHDGPWKWTEEGPLNDRQLLDKYWSNLRCFYKQQPLDLIHKYYGPETSFYFAWLGYYNMMLIPASALGIFCFILGVLSFEDIFTARSKEVCESSIMLCPRCHFKNCKFEPLKNSCLHAHLIYVIDNPLVITFACLMSIWSTFFLELWRRKEAMLQIRWNLRAIEADCSMRPQFEAKARHYKISKITGNLEPYMPKKVQCLRFTLSGAAILFLMLLMLLGMFGIMVYVKTVSALLTISTEQHILTINPGLVASTTGSFLSLCFILIFELLYERIATWLTDLENPRTQVDYDNSYTYKSYALAFVNNYAVIFYIAFVKARFYTHPGDERLWTRVGGIGSDLCNPAGCIIELGIQLVMILIGKQFFFTAKQYILPKITILMRTIRKQKNRHVKVTLQWECDYLLNPHKKYHIMQEYMQMIIQYGFVTFFVAAFPPAPLLALFNNLIELRVDAIKMTRAFRRPVAFKVPNLAAWNGILKGVTYIGVATNAFVIAFTSEFVQRNIYKETVRSDLVGFINTTLSVFNVSEFLTDFGTADNITYCYYPGKRYPPDHANKYQLTEDHWYTLTIRFLAVVVFEHIVMLITGIIAYIIPDIPFSVKEHINYQRDQFKAIKLKALQETYLKEQRQMKINAFSDT</sequence>
<feature type="domain" description="Anoctamin dimerisation" evidence="11">
    <location>
        <begin position="66"/>
        <end position="261"/>
    </location>
</feature>
<feature type="transmembrane region" description="Helical" evidence="8">
    <location>
        <begin position="642"/>
        <end position="664"/>
    </location>
</feature>
<proteinExistence type="inferred from homology"/>
<dbReference type="GO" id="GO:0046983">
    <property type="term" value="F:protein dimerization activity"/>
    <property type="evidence" value="ECO:0007669"/>
    <property type="project" value="InterPro"/>
</dbReference>
<protein>
    <recommendedName>
        <fullName evidence="8">Anoctamin</fullName>
    </recommendedName>
</protein>
<evidence type="ECO:0000313" key="12">
    <source>
        <dbReference type="EMBL" id="EFA04922.2"/>
    </source>
</evidence>
<dbReference type="OrthoDB" id="296386at2759"/>